<dbReference type="Proteomes" id="UP000253562">
    <property type="component" value="Unassembled WGS sequence"/>
</dbReference>
<accession>A0A368KNJ7</accession>
<protein>
    <submittedName>
        <fullName evidence="1">Uncharacterized protein</fullName>
    </submittedName>
</protein>
<evidence type="ECO:0000313" key="1">
    <source>
        <dbReference type="EMBL" id="RCS44776.1"/>
    </source>
</evidence>
<dbReference type="AlphaFoldDB" id="A0A368KNJ7"/>
<name>A0A368KNJ7_9BACT</name>
<sequence length="127" mass="14567">MTTSTWDYENQVTQVENYQGDVVTYTYGIVTQKTDQKRVSKDDGAEEIRYRWGADNIAQETDDVGTVVADYTLQPEAWMLRKPVRRLPMAVYLSILSSRQANTLMSIEFYRNCLAAIPTTSRFQHGS</sequence>
<dbReference type="EMBL" id="QPEX01000034">
    <property type="protein sequence ID" value="RCS44776.1"/>
    <property type="molecule type" value="Genomic_DNA"/>
</dbReference>
<comment type="caution">
    <text evidence="1">The sequence shown here is derived from an EMBL/GenBank/DDBJ whole genome shotgun (WGS) entry which is preliminary data.</text>
</comment>
<reference evidence="1 2" key="1">
    <citation type="submission" date="2018-07" db="EMBL/GenBank/DDBJ databases">
        <title>Comparative genomes isolates from brazilian mangrove.</title>
        <authorList>
            <person name="De Araujo J.E."/>
            <person name="Taketani R.G."/>
            <person name="Silva M.C.P."/>
            <person name="Lourenco M.V."/>
            <person name="Oliveira V.M."/>
            <person name="Andreote F.D."/>
        </authorList>
    </citation>
    <scope>NUCLEOTIDE SEQUENCE [LARGE SCALE GENOMIC DNA]</scope>
    <source>
        <strain evidence="1 2">HEX PRIS-MGV</strain>
    </source>
</reference>
<proteinExistence type="predicted"/>
<gene>
    <name evidence="1" type="ORF">DTL42_17845</name>
</gene>
<evidence type="ECO:0000313" key="2">
    <source>
        <dbReference type="Proteomes" id="UP000253562"/>
    </source>
</evidence>
<organism evidence="1 2">
    <name type="scientific">Bremerella cremea</name>
    <dbReference type="NCBI Taxonomy" id="1031537"/>
    <lineage>
        <taxon>Bacteria</taxon>
        <taxon>Pseudomonadati</taxon>
        <taxon>Planctomycetota</taxon>
        <taxon>Planctomycetia</taxon>
        <taxon>Pirellulales</taxon>
        <taxon>Pirellulaceae</taxon>
        <taxon>Bremerella</taxon>
    </lineage>
</organism>
<dbReference type="RefSeq" id="WP_114370468.1">
    <property type="nucleotide sequence ID" value="NZ_QPEX01000034.1"/>
</dbReference>